<dbReference type="Pfam" id="PF19040">
    <property type="entry name" value="SGNH"/>
    <property type="match status" value="1"/>
</dbReference>
<name>A0A6B2JVQ6_9RHOB</name>
<reference evidence="4 5" key="1">
    <citation type="submission" date="2020-02" db="EMBL/GenBank/DDBJ databases">
        <title>Pseudoroseicyclus tamarix, sp. nov., isolated from offshore sediment of a Tamarix chinensis forest.</title>
        <authorList>
            <person name="Gai Y."/>
        </authorList>
    </citation>
    <scope>NUCLEOTIDE SEQUENCE [LARGE SCALE GENOMIC DNA]</scope>
    <source>
        <strain evidence="4 5">CLL3-39</strain>
    </source>
</reference>
<keyword evidence="1" id="KW-0812">Transmembrane</keyword>
<feature type="transmembrane region" description="Helical" evidence="1">
    <location>
        <begin position="372"/>
        <end position="391"/>
    </location>
</feature>
<feature type="domain" description="Acyltransferase 3" evidence="2">
    <location>
        <begin position="32"/>
        <end position="353"/>
    </location>
</feature>
<comment type="caution">
    <text evidence="4">The sequence shown here is derived from an EMBL/GenBank/DDBJ whole genome shotgun (WGS) entry which is preliminary data.</text>
</comment>
<dbReference type="GO" id="GO:0009103">
    <property type="term" value="P:lipopolysaccharide biosynthetic process"/>
    <property type="evidence" value="ECO:0007669"/>
    <property type="project" value="TreeGrafter"/>
</dbReference>
<protein>
    <submittedName>
        <fullName evidence="4">Acyltransferase</fullName>
    </submittedName>
</protein>
<dbReference type="GO" id="GO:0016747">
    <property type="term" value="F:acyltransferase activity, transferring groups other than amino-acyl groups"/>
    <property type="evidence" value="ECO:0007669"/>
    <property type="project" value="InterPro"/>
</dbReference>
<feature type="transmembrane region" description="Helical" evidence="1">
    <location>
        <begin position="310"/>
        <end position="328"/>
    </location>
</feature>
<evidence type="ECO:0000259" key="2">
    <source>
        <dbReference type="Pfam" id="PF01757"/>
    </source>
</evidence>
<proteinExistence type="predicted"/>
<keyword evidence="5" id="KW-1185">Reference proteome</keyword>
<keyword evidence="1" id="KW-0472">Membrane</keyword>
<feature type="transmembrane region" description="Helical" evidence="1">
    <location>
        <begin position="36"/>
        <end position="52"/>
    </location>
</feature>
<organism evidence="4 5">
    <name type="scientific">Pseudoroseicyclus tamaricis</name>
    <dbReference type="NCBI Taxonomy" id="2705421"/>
    <lineage>
        <taxon>Bacteria</taxon>
        <taxon>Pseudomonadati</taxon>
        <taxon>Pseudomonadota</taxon>
        <taxon>Alphaproteobacteria</taxon>
        <taxon>Rhodobacterales</taxon>
        <taxon>Paracoccaceae</taxon>
        <taxon>Pseudoroseicyclus</taxon>
    </lineage>
</organism>
<evidence type="ECO:0000313" key="5">
    <source>
        <dbReference type="Proteomes" id="UP000474757"/>
    </source>
</evidence>
<dbReference type="AlphaFoldDB" id="A0A6B2JVQ6"/>
<dbReference type="InterPro" id="IPR050879">
    <property type="entry name" value="Acyltransferase_3"/>
</dbReference>
<feature type="transmembrane region" description="Helical" evidence="1">
    <location>
        <begin position="334"/>
        <end position="356"/>
    </location>
</feature>
<dbReference type="InterPro" id="IPR002656">
    <property type="entry name" value="Acyl_transf_3_dom"/>
</dbReference>
<accession>A0A6B2JVQ6</accession>
<dbReference type="PANTHER" id="PTHR23028:SF53">
    <property type="entry name" value="ACYL_TRANSF_3 DOMAIN-CONTAINING PROTEIN"/>
    <property type="match status" value="1"/>
</dbReference>
<dbReference type="Pfam" id="PF01757">
    <property type="entry name" value="Acyl_transf_3"/>
    <property type="match status" value="1"/>
</dbReference>
<feature type="transmembrane region" description="Helical" evidence="1">
    <location>
        <begin position="99"/>
        <end position="122"/>
    </location>
</feature>
<feature type="transmembrane region" description="Helical" evidence="1">
    <location>
        <begin position="170"/>
        <end position="185"/>
    </location>
</feature>
<evidence type="ECO:0000256" key="1">
    <source>
        <dbReference type="SAM" id="Phobius"/>
    </source>
</evidence>
<feature type="domain" description="SGNH" evidence="3">
    <location>
        <begin position="420"/>
        <end position="688"/>
    </location>
</feature>
<feature type="transmembrane region" description="Helical" evidence="1">
    <location>
        <begin position="58"/>
        <end position="78"/>
    </location>
</feature>
<dbReference type="RefSeq" id="WP_163889022.1">
    <property type="nucleotide sequence ID" value="NZ_JAAFYS010000001.1"/>
</dbReference>
<evidence type="ECO:0000313" key="4">
    <source>
        <dbReference type="EMBL" id="NDU99481.1"/>
    </source>
</evidence>
<keyword evidence="1" id="KW-1133">Transmembrane helix</keyword>
<keyword evidence="4" id="KW-0012">Acyltransferase</keyword>
<gene>
    <name evidence="4" type="ORF">GZA08_00675</name>
</gene>
<feature type="transmembrane region" description="Helical" evidence="1">
    <location>
        <begin position="271"/>
        <end position="289"/>
    </location>
</feature>
<evidence type="ECO:0000259" key="3">
    <source>
        <dbReference type="Pfam" id="PF19040"/>
    </source>
</evidence>
<dbReference type="PANTHER" id="PTHR23028">
    <property type="entry name" value="ACETYLTRANSFERASE"/>
    <property type="match status" value="1"/>
</dbReference>
<feature type="transmembrane region" description="Helical" evidence="1">
    <location>
        <begin position="192"/>
        <end position="208"/>
    </location>
</feature>
<sequence>MRRAPRRWRGRGRTIDAQAYTTGTGPRLTYRPAIDGLRAVAVVAVILYHFSLGPFGGGFTGVDVFFVISGFLIGGLLFKEMEETGRLRLGRFYLRRIRRLAPAFFLMAGVTTLAAAAILLPWELREYGKSLIAASIWVSNIQFWREAGYFDAAAEMKPLLHTWSLSVEEQFYLLLPVALLALGLIRRAMVPVLALLWAVSLAACLWVTPSAPDAAFYLFPFRAWELLTGVLLARLALGRPAPGGAGGALAGAAGLATVVAGIFLLRPEGFPGWQAIVPVAGTALLLWQAGGGGPVNRLLASPPARMIGRLSYSLYLWHWPVLTLSLYWRGAYEGWWEALLWLALAAALSVLSWALVEEPVRHGRFGGRARPMLAGAGGALAAALLAGLVFWQTDGLPKRYGPEARGYIAAAGGFLQDWSRCETARSGPLTGLETCAIGPEGDPEVLIWGDSHLRALMDGLGLAALESGTPGLIVWHAGCPPLFGLSKVESAATPAEDAACLRDTEVMRAALPQLPALGIERLLLVGRWTYYAQGTGIGIDAGNTIALHPAPGSPLPEAPQAELYAGAWALTEEEIRRSIPELHVLRQVPEIPDFDSRELARLIAHRKIGAGALAQRSVAPSEQLAARVRDAEAPVWALANAGQIHLIDPWPALCPEVCSAQIGGVPVYHDNNHLTNRGALELRGLFLPFLTGAE</sequence>
<dbReference type="InterPro" id="IPR043968">
    <property type="entry name" value="SGNH"/>
</dbReference>
<feature type="transmembrane region" description="Helical" evidence="1">
    <location>
        <begin position="245"/>
        <end position="265"/>
    </location>
</feature>
<dbReference type="EMBL" id="JAAGAB010000001">
    <property type="protein sequence ID" value="NDU99481.1"/>
    <property type="molecule type" value="Genomic_DNA"/>
</dbReference>
<keyword evidence="4" id="KW-0808">Transferase</keyword>
<dbReference type="Proteomes" id="UP000474757">
    <property type="component" value="Unassembled WGS sequence"/>
</dbReference>
<dbReference type="GO" id="GO:0016020">
    <property type="term" value="C:membrane"/>
    <property type="evidence" value="ECO:0007669"/>
    <property type="project" value="TreeGrafter"/>
</dbReference>